<reference evidence="3" key="3">
    <citation type="submission" date="2021-05" db="UniProtKB">
        <authorList>
            <consortium name="EnsemblPlants"/>
        </authorList>
    </citation>
    <scope>IDENTIFICATION</scope>
    <source>
        <strain evidence="3">cv. B73</strain>
    </source>
</reference>
<evidence type="ECO:0008006" key="6">
    <source>
        <dbReference type="Google" id="ProtNLM"/>
    </source>
</evidence>
<dbReference type="PROSITE" id="PS51318">
    <property type="entry name" value="TAT"/>
    <property type="match status" value="1"/>
</dbReference>
<dbReference type="InterPro" id="IPR001087">
    <property type="entry name" value="GDSL"/>
</dbReference>
<accession>A0A804Q546</accession>
<dbReference type="GO" id="GO:0016788">
    <property type="term" value="F:hydrolase activity, acting on ester bonds"/>
    <property type="evidence" value="ECO:0007669"/>
    <property type="project" value="InterPro"/>
</dbReference>
<comment type="similarity">
    <text evidence="1">Belongs to the 'GDSL' lipolytic enzyme family.</text>
</comment>
<dbReference type="Gramene" id="Zm00001eb299930_T003">
    <property type="protein sequence ID" value="Zm00001eb299930_P003"/>
    <property type="gene ID" value="Zm00001eb299930"/>
</dbReference>
<evidence type="ECO:0000313" key="3">
    <source>
        <dbReference type="EnsemblPlants" id="Zm00001eb299930_P003"/>
    </source>
</evidence>
<gene>
    <name evidence="3" type="primary">LOC100284218</name>
</gene>
<dbReference type="PANTHER" id="PTHR45642:SF128">
    <property type="entry name" value="OS06G0351500 PROTEIN"/>
    <property type="match status" value="1"/>
</dbReference>
<evidence type="ECO:0007829" key="5">
    <source>
        <dbReference type="PeptideAtlas" id="A0A804Q546"/>
    </source>
</evidence>
<keyword evidence="4" id="KW-1185">Reference proteome</keyword>
<organism evidence="3 4">
    <name type="scientific">Zea mays</name>
    <name type="common">Maize</name>
    <dbReference type="NCBI Taxonomy" id="4577"/>
    <lineage>
        <taxon>Eukaryota</taxon>
        <taxon>Viridiplantae</taxon>
        <taxon>Streptophyta</taxon>
        <taxon>Embryophyta</taxon>
        <taxon>Tracheophyta</taxon>
        <taxon>Spermatophyta</taxon>
        <taxon>Magnoliopsida</taxon>
        <taxon>Liliopsida</taxon>
        <taxon>Poales</taxon>
        <taxon>Poaceae</taxon>
        <taxon>PACMAD clade</taxon>
        <taxon>Panicoideae</taxon>
        <taxon>Andropogonodae</taxon>
        <taxon>Andropogoneae</taxon>
        <taxon>Tripsacinae</taxon>
        <taxon>Zea</taxon>
    </lineage>
</organism>
<reference evidence="4" key="1">
    <citation type="submission" date="2015-12" db="EMBL/GenBank/DDBJ databases">
        <title>Update maize B73 reference genome by single molecule sequencing technologies.</title>
        <authorList>
            <consortium name="Maize Genome Sequencing Project"/>
            <person name="Ware D."/>
        </authorList>
    </citation>
    <scope>NUCLEOTIDE SEQUENCE [LARGE SCALE GENOMIC DNA]</scope>
    <source>
        <strain evidence="4">cv. B73</strain>
    </source>
</reference>
<sequence length="409" mass="44394">MASHSHRSRSPTAPCPSWGHAHAPRCRRRLVRALLLVAALALAAAGGGGRGSAAAAAAATQQRIPAIFMFGDSIVDPGNNNNRLTEAKANFPPYGQDFPGGVATGRFSNGLVPGDLLASKLGIKELLPPFIGTDLQLEDLLTGVAFACGGSGYDPLTSKLATTLSSADQLQLFQDYKDKLAALAGEEEMERVVSQAVYFTVMGANDIVNNYFILPIRRHQYDLSSYVDFLVSSAINFTRTLNDMGAQRIAFLGVPPLGCCPSQITLAGSPSRQCDPARNQASELYNSRVSKEIERLNAERSGSGSKFVYVDIYYNLLDLIQNPASFQGRERGLLRQHGAERRHLHRVPQRVPQRARLHILGRIPPHAEGIRHRGGQAHPAELQVPDDVKTDTCCCMARGLYLSPYKHTA</sequence>
<dbReference type="InterPro" id="IPR050592">
    <property type="entry name" value="GDSL_lipolytic_enzyme"/>
</dbReference>
<evidence type="ECO:0000256" key="1">
    <source>
        <dbReference type="ARBA" id="ARBA00008668"/>
    </source>
</evidence>
<reference evidence="3" key="2">
    <citation type="submission" date="2019-07" db="EMBL/GenBank/DDBJ databases">
        <authorList>
            <person name="Seetharam A."/>
            <person name="Woodhouse M."/>
            <person name="Cannon E."/>
        </authorList>
    </citation>
    <scope>NUCLEOTIDE SEQUENCE [LARGE SCALE GENOMIC DNA]</scope>
    <source>
        <strain evidence="3">cv. B73</strain>
    </source>
</reference>
<keyword evidence="5" id="KW-1267">Proteomics identification</keyword>
<dbReference type="Proteomes" id="UP000007305">
    <property type="component" value="Chromosome 7"/>
</dbReference>
<dbReference type="Pfam" id="PF00657">
    <property type="entry name" value="Lipase_GDSL"/>
    <property type="match status" value="1"/>
</dbReference>
<dbReference type="InterPro" id="IPR035669">
    <property type="entry name" value="SGNH_plant_lipase-like"/>
</dbReference>
<name>A0A804Q546_MAIZE</name>
<dbReference type="InterPro" id="IPR036514">
    <property type="entry name" value="SGNH_hydro_sf"/>
</dbReference>
<evidence type="ECO:0000313" key="4">
    <source>
        <dbReference type="Proteomes" id="UP000007305"/>
    </source>
</evidence>
<dbReference type="EnsemblPlants" id="Zm00001eb299930_T003">
    <property type="protein sequence ID" value="Zm00001eb299930_P003"/>
    <property type="gene ID" value="Zm00001eb299930"/>
</dbReference>
<protein>
    <recommendedName>
        <fullName evidence="6">GDSL esterase/lipase EXL3</fullName>
    </recommendedName>
</protein>
<dbReference type="CDD" id="cd01837">
    <property type="entry name" value="SGNH_plant_lipase_like"/>
    <property type="match status" value="1"/>
</dbReference>
<dbReference type="FunCoup" id="A0A804Q546">
    <property type="interactions" value="81"/>
</dbReference>
<dbReference type="Gene3D" id="3.40.50.1110">
    <property type="entry name" value="SGNH hydrolase"/>
    <property type="match status" value="1"/>
</dbReference>
<evidence type="ECO:0000256" key="2">
    <source>
        <dbReference type="SAM" id="MobiDB-lite"/>
    </source>
</evidence>
<dbReference type="AlphaFoldDB" id="A0A804Q546"/>
<dbReference type="InParanoid" id="A0A804Q546"/>
<feature type="region of interest" description="Disordered" evidence="2">
    <location>
        <begin position="1"/>
        <end position="21"/>
    </location>
</feature>
<dbReference type="InterPro" id="IPR006311">
    <property type="entry name" value="TAT_signal"/>
</dbReference>
<dbReference type="OrthoDB" id="1600564at2759"/>
<proteinExistence type="evidence at protein level"/>
<dbReference type="PANTHER" id="PTHR45642">
    <property type="entry name" value="GDSL ESTERASE/LIPASE EXL3"/>
    <property type="match status" value="1"/>
</dbReference>